<accession>A0A916WT38</accession>
<dbReference type="CDD" id="cd00567">
    <property type="entry name" value="ACAD"/>
    <property type="match status" value="1"/>
</dbReference>
<sequence>MPDKEIAFTESPERQALRTSVAAFAEKYGEDYWLQCAHDGRKTDELWADAGRQGYLGVAIPEEYGGGGGGIGDLAAVAEELQAAGCPLLLMVVSPAICGSIIAQFGTTEQKDRWLPGFADGTRKMGFAITEADAGSNSHNIRTTAVRDESSGEWILKGGKVFISGVDEVSDVLVVARTAHNKTGKLRPALFVIPTDSQGFSFTKIDIGIVGPEKQFVVHLDDVRLPEDALVGEADAGIEQLFAGLNPERIMAASSATGMARCAIAKAVAYTKQREVWGAPIATHQAVSHPLAQSYVETELARLMTQRAAALYEAGELMLAGEAANMAKYAAGEAACNAVDRAVQAHGGNGLAEEYGLVHLIGNSRLTRIAPVSREMALNFVAQFGLGLPKSY</sequence>
<dbReference type="InterPro" id="IPR046373">
    <property type="entry name" value="Acyl-CoA_Oxase/DH_mid-dom_sf"/>
</dbReference>
<evidence type="ECO:0000256" key="3">
    <source>
        <dbReference type="ARBA" id="ARBA00022630"/>
    </source>
</evidence>
<dbReference type="InterPro" id="IPR050741">
    <property type="entry name" value="Acyl-CoA_dehydrogenase"/>
</dbReference>
<protein>
    <submittedName>
        <fullName evidence="10">Acyl-CoA dehydrogenase</fullName>
    </submittedName>
</protein>
<evidence type="ECO:0000313" key="10">
    <source>
        <dbReference type="EMBL" id="GGB27157.1"/>
    </source>
</evidence>
<dbReference type="SUPFAM" id="SSF47203">
    <property type="entry name" value="Acyl-CoA dehydrogenase C-terminal domain-like"/>
    <property type="match status" value="1"/>
</dbReference>
<dbReference type="SUPFAM" id="SSF56645">
    <property type="entry name" value="Acyl-CoA dehydrogenase NM domain-like"/>
    <property type="match status" value="1"/>
</dbReference>
<evidence type="ECO:0000313" key="11">
    <source>
        <dbReference type="Proteomes" id="UP000636793"/>
    </source>
</evidence>
<dbReference type="Pfam" id="PF02771">
    <property type="entry name" value="Acyl-CoA_dh_N"/>
    <property type="match status" value="1"/>
</dbReference>
<evidence type="ECO:0000256" key="1">
    <source>
        <dbReference type="ARBA" id="ARBA00001974"/>
    </source>
</evidence>
<keyword evidence="4 6" id="KW-0274">FAD</keyword>
<dbReference type="InterPro" id="IPR036250">
    <property type="entry name" value="AcylCo_DH-like_C"/>
</dbReference>
<dbReference type="GO" id="GO:0050660">
    <property type="term" value="F:flavin adenine dinucleotide binding"/>
    <property type="evidence" value="ECO:0007669"/>
    <property type="project" value="InterPro"/>
</dbReference>
<comment type="similarity">
    <text evidence="2 6">Belongs to the acyl-CoA dehydrogenase family.</text>
</comment>
<keyword evidence="11" id="KW-1185">Reference proteome</keyword>
<dbReference type="InterPro" id="IPR009075">
    <property type="entry name" value="AcylCo_DH/oxidase_C"/>
</dbReference>
<comment type="cofactor">
    <cofactor evidence="1 6">
        <name>FAD</name>
        <dbReference type="ChEBI" id="CHEBI:57692"/>
    </cofactor>
</comment>
<dbReference type="Gene3D" id="1.20.140.10">
    <property type="entry name" value="Butyryl-CoA Dehydrogenase, subunit A, domain 3"/>
    <property type="match status" value="1"/>
</dbReference>
<dbReference type="RefSeq" id="WP_188836494.1">
    <property type="nucleotide sequence ID" value="NZ_BMHI01000002.1"/>
</dbReference>
<feature type="domain" description="Acyl-CoA oxidase/dehydrogenase middle" evidence="8">
    <location>
        <begin position="126"/>
        <end position="208"/>
    </location>
</feature>
<dbReference type="Pfam" id="PF02770">
    <property type="entry name" value="Acyl-CoA_dh_M"/>
    <property type="match status" value="1"/>
</dbReference>
<dbReference type="InterPro" id="IPR037069">
    <property type="entry name" value="AcylCoA_DH/ox_N_sf"/>
</dbReference>
<dbReference type="Gene3D" id="2.40.110.10">
    <property type="entry name" value="Butyryl-CoA Dehydrogenase, subunit A, domain 2"/>
    <property type="match status" value="1"/>
</dbReference>
<dbReference type="InterPro" id="IPR009100">
    <property type="entry name" value="AcylCoA_DH/oxidase_NM_dom_sf"/>
</dbReference>
<keyword evidence="5 6" id="KW-0560">Oxidoreductase</keyword>
<evidence type="ECO:0000256" key="6">
    <source>
        <dbReference type="RuleBase" id="RU362125"/>
    </source>
</evidence>
<reference evidence="10" key="2">
    <citation type="submission" date="2020-09" db="EMBL/GenBank/DDBJ databases">
        <authorList>
            <person name="Sun Q."/>
            <person name="Zhou Y."/>
        </authorList>
    </citation>
    <scope>NUCLEOTIDE SEQUENCE</scope>
    <source>
        <strain evidence="10">CGMCC 1.15085</strain>
    </source>
</reference>
<dbReference type="EMBL" id="BMHI01000002">
    <property type="protein sequence ID" value="GGB27157.1"/>
    <property type="molecule type" value="Genomic_DNA"/>
</dbReference>
<dbReference type="GO" id="GO:0033539">
    <property type="term" value="P:fatty acid beta-oxidation using acyl-CoA dehydrogenase"/>
    <property type="evidence" value="ECO:0007669"/>
    <property type="project" value="TreeGrafter"/>
</dbReference>
<dbReference type="PANTHER" id="PTHR48083:SF1">
    <property type="entry name" value="DEHYDROGENASE, PUTATIVE (AFU_ORTHOLOGUE AFUA_7G06510)-RELATED"/>
    <property type="match status" value="1"/>
</dbReference>
<dbReference type="PANTHER" id="PTHR48083">
    <property type="entry name" value="MEDIUM-CHAIN SPECIFIC ACYL-COA DEHYDROGENASE, MITOCHONDRIAL-RELATED"/>
    <property type="match status" value="1"/>
</dbReference>
<organism evidence="10 11">
    <name type="scientific">Flexivirga endophytica</name>
    <dbReference type="NCBI Taxonomy" id="1849103"/>
    <lineage>
        <taxon>Bacteria</taxon>
        <taxon>Bacillati</taxon>
        <taxon>Actinomycetota</taxon>
        <taxon>Actinomycetes</taxon>
        <taxon>Micrococcales</taxon>
        <taxon>Dermacoccaceae</taxon>
        <taxon>Flexivirga</taxon>
    </lineage>
</organism>
<dbReference type="Proteomes" id="UP000636793">
    <property type="component" value="Unassembled WGS sequence"/>
</dbReference>
<feature type="domain" description="Acyl-CoA dehydrogenase/oxidase C-terminal" evidence="7">
    <location>
        <begin position="236"/>
        <end position="383"/>
    </location>
</feature>
<evidence type="ECO:0000259" key="8">
    <source>
        <dbReference type="Pfam" id="PF02770"/>
    </source>
</evidence>
<evidence type="ECO:0000259" key="7">
    <source>
        <dbReference type="Pfam" id="PF00441"/>
    </source>
</evidence>
<dbReference type="FunFam" id="1.20.140.10:FF:000012">
    <property type="entry name" value="Acyl-CoA dehydrogenase fadE12"/>
    <property type="match status" value="1"/>
</dbReference>
<proteinExistence type="inferred from homology"/>
<dbReference type="InterPro" id="IPR013786">
    <property type="entry name" value="AcylCoA_DH/ox_N"/>
</dbReference>
<feature type="domain" description="Acyl-CoA dehydrogenase/oxidase N-terminal" evidence="9">
    <location>
        <begin position="11"/>
        <end position="121"/>
    </location>
</feature>
<dbReference type="Pfam" id="PF00441">
    <property type="entry name" value="Acyl-CoA_dh_1"/>
    <property type="match status" value="1"/>
</dbReference>
<dbReference type="Gene3D" id="1.10.540.10">
    <property type="entry name" value="Acyl-CoA dehydrogenase/oxidase, N-terminal domain"/>
    <property type="match status" value="1"/>
</dbReference>
<evidence type="ECO:0000256" key="2">
    <source>
        <dbReference type="ARBA" id="ARBA00009347"/>
    </source>
</evidence>
<name>A0A916WT38_9MICO</name>
<dbReference type="AlphaFoldDB" id="A0A916WT38"/>
<evidence type="ECO:0000256" key="4">
    <source>
        <dbReference type="ARBA" id="ARBA00022827"/>
    </source>
</evidence>
<evidence type="ECO:0000259" key="9">
    <source>
        <dbReference type="Pfam" id="PF02771"/>
    </source>
</evidence>
<reference evidence="10" key="1">
    <citation type="journal article" date="2014" name="Int. J. Syst. Evol. Microbiol.">
        <title>Complete genome sequence of Corynebacterium casei LMG S-19264T (=DSM 44701T), isolated from a smear-ripened cheese.</title>
        <authorList>
            <consortium name="US DOE Joint Genome Institute (JGI-PGF)"/>
            <person name="Walter F."/>
            <person name="Albersmeier A."/>
            <person name="Kalinowski J."/>
            <person name="Ruckert C."/>
        </authorList>
    </citation>
    <scope>NUCLEOTIDE SEQUENCE</scope>
    <source>
        <strain evidence="10">CGMCC 1.15085</strain>
    </source>
</reference>
<keyword evidence="3 6" id="KW-0285">Flavoprotein</keyword>
<dbReference type="GO" id="GO:0003995">
    <property type="term" value="F:acyl-CoA dehydrogenase activity"/>
    <property type="evidence" value="ECO:0007669"/>
    <property type="project" value="TreeGrafter"/>
</dbReference>
<dbReference type="GO" id="GO:0005737">
    <property type="term" value="C:cytoplasm"/>
    <property type="evidence" value="ECO:0007669"/>
    <property type="project" value="TreeGrafter"/>
</dbReference>
<dbReference type="InterPro" id="IPR006091">
    <property type="entry name" value="Acyl-CoA_Oxase/DH_mid-dom"/>
</dbReference>
<comment type="caution">
    <text evidence="10">The sequence shown here is derived from an EMBL/GenBank/DDBJ whole genome shotgun (WGS) entry which is preliminary data.</text>
</comment>
<gene>
    <name evidence="10" type="ORF">GCM10011492_16840</name>
</gene>
<evidence type="ECO:0000256" key="5">
    <source>
        <dbReference type="ARBA" id="ARBA00023002"/>
    </source>
</evidence>